<evidence type="ECO:0000256" key="2">
    <source>
        <dbReference type="ARBA" id="ARBA00022741"/>
    </source>
</evidence>
<dbReference type="InterPro" id="IPR027417">
    <property type="entry name" value="P-loop_NTPase"/>
</dbReference>
<dbReference type="PROSITE" id="PS51198">
    <property type="entry name" value="UVRD_HELICASE_ATP_BIND"/>
    <property type="match status" value="1"/>
</dbReference>
<dbReference type="PANTHER" id="PTHR11070">
    <property type="entry name" value="UVRD / RECB / PCRA DNA HELICASE FAMILY MEMBER"/>
    <property type="match status" value="1"/>
</dbReference>
<dbReference type="PROSITE" id="PS51217">
    <property type="entry name" value="UVRD_HELICASE_CTER"/>
    <property type="match status" value="1"/>
</dbReference>
<dbReference type="Pfam" id="PF12705">
    <property type="entry name" value="PDDEXK_1"/>
    <property type="match status" value="1"/>
</dbReference>
<evidence type="ECO:0000256" key="11">
    <source>
        <dbReference type="ARBA" id="ARBA00034617"/>
    </source>
</evidence>
<gene>
    <name evidence="19" type="primary">addA</name>
    <name evidence="19" type="ORF">GIW81_14175</name>
</gene>
<dbReference type="EMBL" id="WMBQ01000002">
    <property type="protein sequence ID" value="MTD95482.1"/>
    <property type="molecule type" value="Genomic_DNA"/>
</dbReference>
<dbReference type="InterPro" id="IPR000212">
    <property type="entry name" value="DNA_helicase_UvrD/REP"/>
</dbReference>
<keyword evidence="9" id="KW-0234">DNA repair</keyword>
<dbReference type="Pfam" id="PF00580">
    <property type="entry name" value="UvrD-helicase"/>
    <property type="match status" value="1"/>
</dbReference>
<evidence type="ECO:0000313" key="20">
    <source>
        <dbReference type="Proteomes" id="UP000440694"/>
    </source>
</evidence>
<dbReference type="RefSeq" id="WP_154740024.1">
    <property type="nucleotide sequence ID" value="NZ_WMBQ01000002.1"/>
</dbReference>
<keyword evidence="8" id="KW-0238">DNA-binding</keyword>
<evidence type="ECO:0000313" key="19">
    <source>
        <dbReference type="EMBL" id="MTD95482.1"/>
    </source>
</evidence>
<evidence type="ECO:0000256" key="4">
    <source>
        <dbReference type="ARBA" id="ARBA00022801"/>
    </source>
</evidence>
<evidence type="ECO:0000259" key="18">
    <source>
        <dbReference type="PROSITE" id="PS51217"/>
    </source>
</evidence>
<dbReference type="EC" id="5.6.2.4" evidence="12"/>
<evidence type="ECO:0000256" key="5">
    <source>
        <dbReference type="ARBA" id="ARBA00022806"/>
    </source>
</evidence>
<evidence type="ECO:0000256" key="7">
    <source>
        <dbReference type="ARBA" id="ARBA00022840"/>
    </source>
</evidence>
<dbReference type="InterPro" id="IPR038726">
    <property type="entry name" value="PDDEXK_AddAB-type"/>
</dbReference>
<evidence type="ECO:0000256" key="1">
    <source>
        <dbReference type="ARBA" id="ARBA00022722"/>
    </source>
</evidence>
<comment type="catalytic activity">
    <reaction evidence="14">
        <text>ATP + H2O = ADP + phosphate + H(+)</text>
        <dbReference type="Rhea" id="RHEA:13065"/>
        <dbReference type="ChEBI" id="CHEBI:15377"/>
        <dbReference type="ChEBI" id="CHEBI:15378"/>
        <dbReference type="ChEBI" id="CHEBI:30616"/>
        <dbReference type="ChEBI" id="CHEBI:43474"/>
        <dbReference type="ChEBI" id="CHEBI:456216"/>
        <dbReference type="EC" id="5.6.2.4"/>
    </reaction>
</comment>
<keyword evidence="2 15" id="KW-0547">Nucleotide-binding</keyword>
<feature type="region of interest" description="Disordered" evidence="16">
    <location>
        <begin position="923"/>
        <end position="948"/>
    </location>
</feature>
<dbReference type="NCBIfam" id="TIGR02784">
    <property type="entry name" value="addA_alphas"/>
    <property type="match status" value="1"/>
</dbReference>
<dbReference type="PANTHER" id="PTHR11070:SF2">
    <property type="entry name" value="ATP-DEPENDENT DNA HELICASE SRS2"/>
    <property type="match status" value="1"/>
</dbReference>
<feature type="region of interest" description="Disordered" evidence="16">
    <location>
        <begin position="1"/>
        <end position="21"/>
    </location>
</feature>
<dbReference type="GO" id="GO:0005829">
    <property type="term" value="C:cytosol"/>
    <property type="evidence" value="ECO:0007669"/>
    <property type="project" value="TreeGrafter"/>
</dbReference>
<dbReference type="SUPFAM" id="SSF52540">
    <property type="entry name" value="P-loop containing nucleoside triphosphate hydrolases"/>
    <property type="match status" value="1"/>
</dbReference>
<protein>
    <recommendedName>
        <fullName evidence="12">DNA 3'-5' helicase</fullName>
        <ecNumber evidence="12">5.6.2.4</ecNumber>
    </recommendedName>
    <alternativeName>
        <fullName evidence="13">DNA 3'-5' helicase II</fullName>
    </alternativeName>
</protein>
<dbReference type="GO" id="GO:0033202">
    <property type="term" value="C:DNA helicase complex"/>
    <property type="evidence" value="ECO:0007669"/>
    <property type="project" value="TreeGrafter"/>
</dbReference>
<keyword evidence="5 15" id="KW-0347">Helicase</keyword>
<dbReference type="InterPro" id="IPR014017">
    <property type="entry name" value="DNA_helicase_UvrD-like_C"/>
</dbReference>
<feature type="region of interest" description="Disordered" evidence="16">
    <location>
        <begin position="969"/>
        <end position="1006"/>
    </location>
</feature>
<keyword evidence="3" id="KW-0227">DNA damage</keyword>
<feature type="compositionally biased region" description="Low complexity" evidence="16">
    <location>
        <begin position="939"/>
        <end position="948"/>
    </location>
</feature>
<dbReference type="InterPro" id="IPR014016">
    <property type="entry name" value="UvrD-like_ATP-bd"/>
</dbReference>
<dbReference type="InterPro" id="IPR011335">
    <property type="entry name" value="Restrct_endonuc-II-like"/>
</dbReference>
<keyword evidence="1" id="KW-0540">Nuclease</keyword>
<keyword evidence="6" id="KW-0269">Exonuclease</keyword>
<keyword evidence="10" id="KW-0413">Isomerase</keyword>
<evidence type="ECO:0000256" key="12">
    <source>
        <dbReference type="ARBA" id="ARBA00034808"/>
    </source>
</evidence>
<dbReference type="Gene3D" id="3.90.320.10">
    <property type="match status" value="1"/>
</dbReference>
<comment type="caution">
    <text evidence="19">The sequence shown here is derived from an EMBL/GenBank/DDBJ whole genome shotgun (WGS) entry which is preliminary data.</text>
</comment>
<feature type="domain" description="UvrD-like helicase C-terminal" evidence="18">
    <location>
        <begin position="510"/>
        <end position="795"/>
    </location>
</feature>
<evidence type="ECO:0000256" key="3">
    <source>
        <dbReference type="ARBA" id="ARBA00022763"/>
    </source>
</evidence>
<comment type="catalytic activity">
    <reaction evidence="11">
        <text>Couples ATP hydrolysis with the unwinding of duplex DNA by translocating in the 3'-5' direction.</text>
        <dbReference type="EC" id="5.6.2.4"/>
    </reaction>
</comment>
<feature type="compositionally biased region" description="Basic and acidic residues" evidence="16">
    <location>
        <begin position="929"/>
        <end position="938"/>
    </location>
</feature>
<dbReference type="Proteomes" id="UP000440694">
    <property type="component" value="Unassembled WGS sequence"/>
</dbReference>
<dbReference type="GO" id="GO:0005524">
    <property type="term" value="F:ATP binding"/>
    <property type="evidence" value="ECO:0007669"/>
    <property type="project" value="UniProtKB-UniRule"/>
</dbReference>
<evidence type="ECO:0000259" key="17">
    <source>
        <dbReference type="PROSITE" id="PS51198"/>
    </source>
</evidence>
<organism evidence="19 20">
    <name type="scientific">Hyphomicrobium album</name>
    <dbReference type="NCBI Taxonomy" id="2665159"/>
    <lineage>
        <taxon>Bacteria</taxon>
        <taxon>Pseudomonadati</taxon>
        <taxon>Pseudomonadota</taxon>
        <taxon>Alphaproteobacteria</taxon>
        <taxon>Hyphomicrobiales</taxon>
        <taxon>Hyphomicrobiaceae</taxon>
        <taxon>Hyphomicrobium</taxon>
    </lineage>
</organism>
<dbReference type="Gene3D" id="1.10.486.10">
    <property type="entry name" value="PCRA, domain 4"/>
    <property type="match status" value="1"/>
</dbReference>
<accession>A0A6I3KNY2</accession>
<feature type="domain" description="UvrD-like helicase ATP-binding" evidence="17">
    <location>
        <begin position="10"/>
        <end position="493"/>
    </location>
</feature>
<name>A0A6I3KNY2_9HYPH</name>
<dbReference type="SUPFAM" id="SSF52980">
    <property type="entry name" value="Restriction endonuclease-like"/>
    <property type="match status" value="1"/>
</dbReference>
<sequence>MSLRRPESDLDRTKRAQRDAADPRASVWVSANAGTGKTHVLTQRVLRLMLAGTKPERILCLTYTKAAAAEMAKRVFDTLAKWVTAADAPLAAQIAELCDRPVTMEEVAFARTLFAVAIETPGGLKVQTIHSFCERLLQRFPLEAGVAPGFTVLDDMTSKVLLREAIDATLMEATGGSSDKQKRALEAVIPYAAEDRFDEVLRAALAERRWLDSAVRIDFGDHADELAGLEAAYRKSFKVRADVALDDIVSDMADVVSDADLARLKGALSSGGKSDQELAHSIGEALAATSSPARAAALEDYFCTAKGARTRLMTNAVKAEYPDLDAAFGTAQLRFTALHEERRGLRAIVATIALHRLAGAVLQRYTLAKARRAALDYDDLISKSVYLLSGQDLAAWVMFKLDRGIDHILVDEAQDTSPEQWQIVESLAREFFTGTGQQEVARTLFAVGDEKQSIYSFQGAAPHQFAEMGARFEKMSGKESWRRVPLDLSFRTVAPVLGAVDRVFADHGRTPGLSTEGAIVRHAVHRLGHGGVVEIWPTEVPDSDTSADPWLPLDEKTGRAPAERLADRIATTIKRWFDSGEMLASEGRPVRAGDILILVRKRRPFAGPMVAALKMRGIRVAGADRLRLSEQIAVEDLLSLGDFLTLPEDDLALAEVLKSPLIGLDDDDLLSLAAGRKGTLWKALIDNAGGNPGYRVAADTLKRWRARADFVPPFEFFSSILDREGGRAKFLSRLGAEAADPIDEFLNLALGYDDAEAPSLTGFLAYLREADREVKRDMEHGRDEVRVMTVHGAKGLEAPIVFLPDTCSTATGGPITSLLDIENLELPQVIDGTPFVWSVKGTSGHAAITAAKRVRTERETEERNRLLYVAMTRARDRLYIAGFEGKAGQSTGCWYELITGALRGDMQEADGADGSRVWRTVEPQSTPAKPRDSAHKQDAAAAQLPAWATSAAPREVSLSIPLAPSRLEAYAPDESGDPLPTQPARHRPTQDEPPPPSPAGQTGDNRFLRGTLTHALLQHLPALPSAGWEKAARGFLDLRGGALSSATRKGIAKETLAILTSAEFAPLFGPQSRAEVPIVAVIPNPHGKGPPLKLTGQLDRVVDLGHEVLIVDYKTNRPPPAKVEQVAAAYLFQLAAYRLALREIYAGRRVKTALLWTDGPRIMPIPDLLLDEFTGRLWALDVSHLDASGPHS</sequence>
<dbReference type="GO" id="GO:0003677">
    <property type="term" value="F:DNA binding"/>
    <property type="evidence" value="ECO:0007669"/>
    <property type="project" value="UniProtKB-KW"/>
</dbReference>
<dbReference type="InterPro" id="IPR011604">
    <property type="entry name" value="PDDEXK-like_dom_sf"/>
</dbReference>
<dbReference type="GO" id="GO:0043138">
    <property type="term" value="F:3'-5' DNA helicase activity"/>
    <property type="evidence" value="ECO:0007669"/>
    <property type="project" value="UniProtKB-EC"/>
</dbReference>
<evidence type="ECO:0000256" key="14">
    <source>
        <dbReference type="ARBA" id="ARBA00048988"/>
    </source>
</evidence>
<proteinExistence type="predicted"/>
<evidence type="ECO:0000256" key="10">
    <source>
        <dbReference type="ARBA" id="ARBA00023235"/>
    </source>
</evidence>
<evidence type="ECO:0000256" key="9">
    <source>
        <dbReference type="ARBA" id="ARBA00023204"/>
    </source>
</evidence>
<dbReference type="GO" id="GO:0004527">
    <property type="term" value="F:exonuclease activity"/>
    <property type="evidence" value="ECO:0007669"/>
    <property type="project" value="UniProtKB-KW"/>
</dbReference>
<reference evidence="19 20" key="1">
    <citation type="submission" date="2019-11" db="EMBL/GenBank/DDBJ databases">
        <title>Identification of a novel strain.</title>
        <authorList>
            <person name="Xu Q."/>
            <person name="Wang G."/>
        </authorList>
    </citation>
    <scope>NUCLEOTIDE SEQUENCE [LARGE SCALE GENOMIC DNA]</scope>
    <source>
        <strain evidence="20">xq</strain>
    </source>
</reference>
<dbReference type="Gene3D" id="3.40.50.300">
    <property type="entry name" value="P-loop containing nucleotide triphosphate hydrolases"/>
    <property type="match status" value="4"/>
</dbReference>
<dbReference type="Pfam" id="PF13361">
    <property type="entry name" value="UvrD_C"/>
    <property type="match status" value="1"/>
</dbReference>
<keyword evidence="7 15" id="KW-0067">ATP-binding</keyword>
<evidence type="ECO:0000256" key="16">
    <source>
        <dbReference type="SAM" id="MobiDB-lite"/>
    </source>
</evidence>
<dbReference type="InterPro" id="IPR014151">
    <property type="entry name" value="DNA_helicase_AddA"/>
</dbReference>
<keyword evidence="4 15" id="KW-0378">Hydrolase</keyword>
<keyword evidence="20" id="KW-1185">Reference proteome</keyword>
<evidence type="ECO:0000256" key="8">
    <source>
        <dbReference type="ARBA" id="ARBA00023125"/>
    </source>
</evidence>
<feature type="binding site" evidence="15">
    <location>
        <begin position="31"/>
        <end position="38"/>
    </location>
    <ligand>
        <name>ATP</name>
        <dbReference type="ChEBI" id="CHEBI:30616"/>
    </ligand>
</feature>
<dbReference type="GO" id="GO:0000725">
    <property type="term" value="P:recombinational repair"/>
    <property type="evidence" value="ECO:0007669"/>
    <property type="project" value="TreeGrafter"/>
</dbReference>
<dbReference type="AlphaFoldDB" id="A0A6I3KNY2"/>
<evidence type="ECO:0000256" key="6">
    <source>
        <dbReference type="ARBA" id="ARBA00022839"/>
    </source>
</evidence>
<evidence type="ECO:0000256" key="15">
    <source>
        <dbReference type="PROSITE-ProRule" id="PRU00560"/>
    </source>
</evidence>
<evidence type="ECO:0000256" key="13">
    <source>
        <dbReference type="ARBA" id="ARBA00034923"/>
    </source>
</evidence>